<feature type="transmembrane region" description="Helical" evidence="4">
    <location>
        <begin position="294"/>
        <end position="317"/>
    </location>
</feature>
<proteinExistence type="predicted"/>
<name>A0A8J6N6Y6_9BACT</name>
<dbReference type="PANTHER" id="PTHR23537">
    <property type="match status" value="1"/>
</dbReference>
<keyword evidence="1 4" id="KW-0812">Transmembrane</keyword>
<dbReference type="SUPFAM" id="SSF103473">
    <property type="entry name" value="MFS general substrate transporter"/>
    <property type="match status" value="1"/>
</dbReference>
<comment type="caution">
    <text evidence="6">The sequence shown here is derived from an EMBL/GenBank/DDBJ whole genome shotgun (WGS) entry which is preliminary data.</text>
</comment>
<dbReference type="InterPro" id="IPR036259">
    <property type="entry name" value="MFS_trans_sf"/>
</dbReference>
<dbReference type="Proteomes" id="UP000599024">
    <property type="component" value="Unassembled WGS sequence"/>
</dbReference>
<dbReference type="AlphaFoldDB" id="A0A8J6N6Y6"/>
<dbReference type="PROSITE" id="PS50850">
    <property type="entry name" value="MFS"/>
    <property type="match status" value="1"/>
</dbReference>
<dbReference type="Gene3D" id="1.20.1250.20">
    <property type="entry name" value="MFS general substrate transporter like domains"/>
    <property type="match status" value="2"/>
</dbReference>
<dbReference type="EMBL" id="JACNLK010000059">
    <property type="protein sequence ID" value="MBC8208893.1"/>
    <property type="molecule type" value="Genomic_DNA"/>
</dbReference>
<sequence length="386" mass="41332">MACLGIGRFSLGMLLPSMGEALALSYGQMGLISTLNFAGYLAAILFCGRLNTRFGSRRLITVALLVIGLSMLAISQVESLAAIIVFYVITGMGSALANVPIMAMITAWFTKARRGRAAGLVAVGSGFAIILSGQLVPWLNLNHDEGWRLSWQVLGSVVLLIGLICFLILRDTPQELGLEPVGGSCELPADQEKERPRLSLRSPLVLHCGAIYFLFGFTYVIYATFIVTTLVQERGIAESTAGQFWSWVGFLSLFSGPVFGSLSDRMGRRAGLVLVFAIQTIAYLLAGLDLPQIFLYLSIFCFGIVAWSVPTIMAALVGDYAPPAQVATIFGFVTFVFGLGQISGPFLAGQLAEHSNSFSGSFLMAAVMTTLAVLLARRLPSESSSP</sequence>
<feature type="transmembrane region" description="Helical" evidence="4">
    <location>
        <begin position="117"/>
        <end position="137"/>
    </location>
</feature>
<feature type="transmembrane region" description="Helical" evidence="4">
    <location>
        <begin position="149"/>
        <end position="169"/>
    </location>
</feature>
<dbReference type="InterPro" id="IPR020846">
    <property type="entry name" value="MFS_dom"/>
</dbReference>
<accession>A0A8J6N6Y6</accession>
<dbReference type="GO" id="GO:0022857">
    <property type="term" value="F:transmembrane transporter activity"/>
    <property type="evidence" value="ECO:0007669"/>
    <property type="project" value="InterPro"/>
</dbReference>
<feature type="transmembrane region" description="Helical" evidence="4">
    <location>
        <begin position="244"/>
        <end position="263"/>
    </location>
</feature>
<feature type="transmembrane region" description="Helical" evidence="4">
    <location>
        <begin position="204"/>
        <end position="232"/>
    </location>
</feature>
<evidence type="ECO:0000256" key="3">
    <source>
        <dbReference type="ARBA" id="ARBA00023136"/>
    </source>
</evidence>
<evidence type="ECO:0000256" key="4">
    <source>
        <dbReference type="SAM" id="Phobius"/>
    </source>
</evidence>
<feature type="transmembrane region" description="Helical" evidence="4">
    <location>
        <begin position="358"/>
        <end position="376"/>
    </location>
</feature>
<feature type="domain" description="Major facilitator superfamily (MFS) profile" evidence="5">
    <location>
        <begin position="1"/>
        <end position="384"/>
    </location>
</feature>
<reference evidence="6 7" key="1">
    <citation type="submission" date="2020-08" db="EMBL/GenBank/DDBJ databases">
        <title>Bridging the membrane lipid divide: bacteria of the FCB group superphylum have the potential to synthesize archaeal ether lipids.</title>
        <authorList>
            <person name="Villanueva L."/>
            <person name="Von Meijenfeldt F.A.B."/>
            <person name="Westbye A.B."/>
            <person name="Yadav S."/>
            <person name="Hopmans E.C."/>
            <person name="Dutilh B.E."/>
            <person name="Sinninghe Damste J.S."/>
        </authorList>
    </citation>
    <scope>NUCLEOTIDE SEQUENCE [LARGE SCALE GENOMIC DNA]</scope>
    <source>
        <strain evidence="6">NIOZ-UU81</strain>
    </source>
</reference>
<evidence type="ECO:0000256" key="2">
    <source>
        <dbReference type="ARBA" id="ARBA00022989"/>
    </source>
</evidence>
<evidence type="ECO:0000313" key="7">
    <source>
        <dbReference type="Proteomes" id="UP000599024"/>
    </source>
</evidence>
<feature type="transmembrane region" description="Helical" evidence="4">
    <location>
        <begin position="270"/>
        <end position="288"/>
    </location>
</feature>
<feature type="transmembrane region" description="Helical" evidence="4">
    <location>
        <begin position="29"/>
        <end position="47"/>
    </location>
</feature>
<dbReference type="Pfam" id="PF06779">
    <property type="entry name" value="MFS_4"/>
    <property type="match status" value="1"/>
</dbReference>
<keyword evidence="3 4" id="KW-0472">Membrane</keyword>
<dbReference type="InterPro" id="IPR010645">
    <property type="entry name" value="MFS_4"/>
</dbReference>
<dbReference type="PANTHER" id="PTHR23537:SF1">
    <property type="entry name" value="SUGAR TRANSPORTER"/>
    <property type="match status" value="1"/>
</dbReference>
<evidence type="ECO:0000256" key="1">
    <source>
        <dbReference type="ARBA" id="ARBA00022692"/>
    </source>
</evidence>
<organism evidence="6 7">
    <name type="scientific">Candidatus Desulfatifera sulfidica</name>
    <dbReference type="NCBI Taxonomy" id="2841691"/>
    <lineage>
        <taxon>Bacteria</taxon>
        <taxon>Pseudomonadati</taxon>
        <taxon>Thermodesulfobacteriota</taxon>
        <taxon>Desulfobulbia</taxon>
        <taxon>Desulfobulbales</taxon>
        <taxon>Desulfobulbaceae</taxon>
        <taxon>Candidatus Desulfatifera</taxon>
    </lineage>
</organism>
<evidence type="ECO:0000313" key="6">
    <source>
        <dbReference type="EMBL" id="MBC8208893.1"/>
    </source>
</evidence>
<protein>
    <submittedName>
        <fullName evidence="6">YbfB/YjiJ family MFS transporter</fullName>
    </submittedName>
</protein>
<keyword evidence="2 4" id="KW-1133">Transmembrane helix</keyword>
<gene>
    <name evidence="6" type="ORF">H8E79_06985</name>
</gene>
<feature type="transmembrane region" description="Helical" evidence="4">
    <location>
        <begin position="329"/>
        <end position="352"/>
    </location>
</feature>
<feature type="transmembrane region" description="Helical" evidence="4">
    <location>
        <begin position="59"/>
        <end position="77"/>
    </location>
</feature>
<feature type="transmembrane region" description="Helical" evidence="4">
    <location>
        <begin position="83"/>
        <end position="105"/>
    </location>
</feature>
<evidence type="ECO:0000259" key="5">
    <source>
        <dbReference type="PROSITE" id="PS50850"/>
    </source>
</evidence>
<dbReference type="GO" id="GO:0005886">
    <property type="term" value="C:plasma membrane"/>
    <property type="evidence" value="ECO:0007669"/>
    <property type="project" value="TreeGrafter"/>
</dbReference>